<accession>A0ACB9ZSP9</accession>
<organism evidence="1 2">
    <name type="scientific">Catharanthus roseus</name>
    <name type="common">Madagascar periwinkle</name>
    <name type="synonym">Vinca rosea</name>
    <dbReference type="NCBI Taxonomy" id="4058"/>
    <lineage>
        <taxon>Eukaryota</taxon>
        <taxon>Viridiplantae</taxon>
        <taxon>Streptophyta</taxon>
        <taxon>Embryophyta</taxon>
        <taxon>Tracheophyta</taxon>
        <taxon>Spermatophyta</taxon>
        <taxon>Magnoliopsida</taxon>
        <taxon>eudicotyledons</taxon>
        <taxon>Gunneridae</taxon>
        <taxon>Pentapetalae</taxon>
        <taxon>asterids</taxon>
        <taxon>lamiids</taxon>
        <taxon>Gentianales</taxon>
        <taxon>Apocynaceae</taxon>
        <taxon>Rauvolfioideae</taxon>
        <taxon>Vinceae</taxon>
        <taxon>Catharanthinae</taxon>
        <taxon>Catharanthus</taxon>
    </lineage>
</organism>
<reference evidence="2" key="1">
    <citation type="journal article" date="2023" name="Nat. Plants">
        <title>Single-cell RNA sequencing provides a high-resolution roadmap for understanding the multicellular compartmentation of specialized metabolism.</title>
        <authorList>
            <person name="Sun S."/>
            <person name="Shen X."/>
            <person name="Li Y."/>
            <person name="Li Y."/>
            <person name="Wang S."/>
            <person name="Li R."/>
            <person name="Zhang H."/>
            <person name="Shen G."/>
            <person name="Guo B."/>
            <person name="Wei J."/>
            <person name="Xu J."/>
            <person name="St-Pierre B."/>
            <person name="Chen S."/>
            <person name="Sun C."/>
        </authorList>
    </citation>
    <scope>NUCLEOTIDE SEQUENCE [LARGE SCALE GENOMIC DNA]</scope>
</reference>
<evidence type="ECO:0000313" key="1">
    <source>
        <dbReference type="EMBL" id="KAI5650613.1"/>
    </source>
</evidence>
<name>A0ACB9ZSP9_CATRO</name>
<dbReference type="EMBL" id="CM044708">
    <property type="protein sequence ID" value="KAI5650613.1"/>
    <property type="molecule type" value="Genomic_DNA"/>
</dbReference>
<sequence>MLLVSRDCNYLYKSLWVCLISLLFLIIFLLSSSRFSINILFRVKISHCQWTVQFAGFEAPNFRRLADKIAEAGFLVVAPDFFYGDPLDIHNPNIDRAAWMKAHNAEKGCEDAMAVIDALKSEGVSAIGAAGFCWGGMAVVKLAKFDRIRAAVILHPGPITVEEINEVKVPTALLGAEVDHLCPAEHLQYLGEILSAKPEVDSFTKIYPGVKHGWTLMYNVDDEAAVKIAEEAHSDMLNWITKYM</sequence>
<keyword evidence="2" id="KW-1185">Reference proteome</keyword>
<comment type="caution">
    <text evidence="1">The sequence shown here is derived from an EMBL/GenBank/DDBJ whole genome shotgun (WGS) entry which is preliminary data.</text>
</comment>
<evidence type="ECO:0000313" key="2">
    <source>
        <dbReference type="Proteomes" id="UP001060085"/>
    </source>
</evidence>
<protein>
    <submittedName>
        <fullName evidence="1">Uncharacterized protein</fullName>
    </submittedName>
</protein>
<proteinExistence type="predicted"/>
<gene>
    <name evidence="1" type="ORF">M9H77_36618</name>
</gene>
<dbReference type="Proteomes" id="UP001060085">
    <property type="component" value="Linkage Group LG08"/>
</dbReference>